<evidence type="ECO:0000256" key="1">
    <source>
        <dbReference type="ARBA" id="ARBA00007847"/>
    </source>
</evidence>
<comment type="similarity">
    <text evidence="1">Belongs to the aspartate/glutamate racemases family.</text>
</comment>
<accession>A0A1T4VXR9</accession>
<dbReference type="Pfam" id="PF01177">
    <property type="entry name" value="Asp_Glu_race"/>
    <property type="match status" value="1"/>
</dbReference>
<dbReference type="Proteomes" id="UP000242432">
    <property type="component" value="Unassembled WGS sequence"/>
</dbReference>
<dbReference type="AlphaFoldDB" id="A0A1T4VXR9"/>
<dbReference type="InterPro" id="IPR001920">
    <property type="entry name" value="Asp/Glu_race"/>
</dbReference>
<dbReference type="InterPro" id="IPR004380">
    <property type="entry name" value="Asp_race"/>
</dbReference>
<dbReference type="PANTHER" id="PTHR21198:SF7">
    <property type="entry name" value="ASPARTATE-GLUTAMATE RACEMASE FAMILY"/>
    <property type="match status" value="1"/>
</dbReference>
<dbReference type="PANTHER" id="PTHR21198">
    <property type="entry name" value="GLUTAMATE RACEMASE"/>
    <property type="match status" value="1"/>
</dbReference>
<dbReference type="GO" id="GO:0047661">
    <property type="term" value="F:amino-acid racemase activity"/>
    <property type="evidence" value="ECO:0007669"/>
    <property type="project" value="InterPro"/>
</dbReference>
<protein>
    <submittedName>
        <fullName evidence="3">Aspartate racemase</fullName>
    </submittedName>
</protein>
<dbReference type="RefSeq" id="WP_078929539.1">
    <property type="nucleotide sequence ID" value="NZ_FUXX01000063.1"/>
</dbReference>
<evidence type="ECO:0000313" key="4">
    <source>
        <dbReference type="Proteomes" id="UP000242432"/>
    </source>
</evidence>
<dbReference type="InterPro" id="IPR033134">
    <property type="entry name" value="Asp/Glu_racemase_AS_2"/>
</dbReference>
<evidence type="ECO:0000256" key="2">
    <source>
        <dbReference type="ARBA" id="ARBA00023235"/>
    </source>
</evidence>
<dbReference type="NCBIfam" id="TIGR00035">
    <property type="entry name" value="asp_race"/>
    <property type="match status" value="1"/>
</dbReference>
<dbReference type="InterPro" id="IPR015942">
    <property type="entry name" value="Asp/Glu/hydantoin_racemase"/>
</dbReference>
<keyword evidence="2" id="KW-0413">Isomerase</keyword>
<proteinExistence type="inferred from homology"/>
<name>A0A1T4VXR9_9GAMM</name>
<reference evidence="4" key="1">
    <citation type="submission" date="2017-02" db="EMBL/GenBank/DDBJ databases">
        <authorList>
            <person name="Varghese N."/>
            <person name="Submissions S."/>
        </authorList>
    </citation>
    <scope>NUCLEOTIDE SEQUENCE [LARGE SCALE GENOMIC DNA]</scope>
    <source>
        <strain evidence="4">DSM 3072</strain>
    </source>
</reference>
<sequence length="231" mass="25501">MKTIGLIGGMSWESTITYYQILNSCTAKKLGGFHCSKILMYNVDFAELEDNMSKGNWEGNAQILTKAAKTLEAGGADFIVIATNTMHKLVPQIEKQISIPILHISDATAARIKRNNLTKIGLLGTRFTMTEDFIKQRLAKAGLEVIIPEEKDLEIVDNVIFNELCLGNIKEESRKEYQRIISSMKDKGAQGVILGCTEIGMLIGEKDSVLPVFDTTVIHAEEAVSYALSDN</sequence>
<organism evidence="3 4">
    <name type="scientific">Succinivibrio dextrinosolvens DSM 3072</name>
    <dbReference type="NCBI Taxonomy" id="1123324"/>
    <lineage>
        <taxon>Bacteria</taxon>
        <taxon>Pseudomonadati</taxon>
        <taxon>Pseudomonadota</taxon>
        <taxon>Gammaproteobacteria</taxon>
        <taxon>Aeromonadales</taxon>
        <taxon>Succinivibrionaceae</taxon>
        <taxon>Succinivibrio</taxon>
    </lineage>
</organism>
<gene>
    <name evidence="3" type="ORF">SAMN02745213_02260</name>
</gene>
<evidence type="ECO:0000313" key="3">
    <source>
        <dbReference type="EMBL" id="SKA69784.1"/>
    </source>
</evidence>
<dbReference type="EMBL" id="FUXX01000063">
    <property type="protein sequence ID" value="SKA69784.1"/>
    <property type="molecule type" value="Genomic_DNA"/>
</dbReference>
<dbReference type="STRING" id="83771.SAMN02910357_02283"/>
<dbReference type="SUPFAM" id="SSF53681">
    <property type="entry name" value="Aspartate/glutamate racemase"/>
    <property type="match status" value="2"/>
</dbReference>
<dbReference type="Gene3D" id="3.40.50.1860">
    <property type="match status" value="2"/>
</dbReference>
<dbReference type="PROSITE" id="PS00924">
    <property type="entry name" value="ASP_GLU_RACEMASE_2"/>
    <property type="match status" value="1"/>
</dbReference>
<keyword evidence="4" id="KW-1185">Reference proteome</keyword>